<gene>
    <name evidence="1" type="ORF">PAHA3_1369</name>
</gene>
<reference evidence="2" key="2">
    <citation type="submission" date="2016-01" db="EMBL/GenBank/DDBJ databases">
        <title>Draft Genome Sequence of Paenibacillus amylolyticus Heshi-A3 that Was Isolated from Fermented Rice Bran with Aging Salted Mackerel, Which Was Named Heshiko as Traditional Fermented Seafood in Japan.</title>
        <authorList>
            <person name="Akuzawa S."/>
            <person name="Nakagawa J."/>
            <person name="Kanekatsu T."/>
            <person name="Kubota E."/>
            <person name="Ohtake R."/>
            <person name="Suzuki T."/>
            <person name="Kanesaki Y."/>
        </authorList>
    </citation>
    <scope>NUCLEOTIDE SEQUENCE [LARGE SCALE GENOMIC DNA]</scope>
    <source>
        <strain evidence="2">Heshi-A3</strain>
    </source>
</reference>
<dbReference type="EMBL" id="BCNV01000001">
    <property type="protein sequence ID" value="GAS81295.1"/>
    <property type="molecule type" value="Genomic_DNA"/>
</dbReference>
<dbReference type="Proteomes" id="UP000069697">
    <property type="component" value="Unassembled WGS sequence"/>
</dbReference>
<dbReference type="Pfam" id="PF01257">
    <property type="entry name" value="2Fe-2S_thioredx"/>
    <property type="match status" value="1"/>
</dbReference>
<sequence length="107" mass="11821">MAIYNLDQLQHHILLCNGGTCMRNDGEEVTQAVRDEILKQQAGGFIHTTRTKCNGRCDDACVTIVYPQGDWYGQMTPDSGRALVQALCEGEKLEKHLIANVAKTSVN</sequence>
<evidence type="ECO:0000313" key="1">
    <source>
        <dbReference type="EMBL" id="GAS81295.1"/>
    </source>
</evidence>
<dbReference type="SUPFAM" id="SSF52833">
    <property type="entry name" value="Thioredoxin-like"/>
    <property type="match status" value="1"/>
</dbReference>
<comment type="caution">
    <text evidence="1">The sequence shown here is derived from an EMBL/GenBank/DDBJ whole genome shotgun (WGS) entry which is preliminary data.</text>
</comment>
<evidence type="ECO:0000313" key="2">
    <source>
        <dbReference type="Proteomes" id="UP000069697"/>
    </source>
</evidence>
<accession>A0A100VK27</accession>
<organism evidence="1 2">
    <name type="scientific">Paenibacillus amylolyticus</name>
    <dbReference type="NCBI Taxonomy" id="1451"/>
    <lineage>
        <taxon>Bacteria</taxon>
        <taxon>Bacillati</taxon>
        <taxon>Bacillota</taxon>
        <taxon>Bacilli</taxon>
        <taxon>Bacillales</taxon>
        <taxon>Paenibacillaceae</taxon>
        <taxon>Paenibacillus</taxon>
    </lineage>
</organism>
<dbReference type="RefSeq" id="WP_062834020.1">
    <property type="nucleotide sequence ID" value="NZ_BCNV01000001.1"/>
</dbReference>
<name>A0A100VK27_PAEAM</name>
<dbReference type="AlphaFoldDB" id="A0A100VK27"/>
<protein>
    <submittedName>
        <fullName evidence="1">Ferredoxin, 2Fe-2S</fullName>
    </submittedName>
</protein>
<dbReference type="CDD" id="cd02980">
    <property type="entry name" value="TRX_Fd_family"/>
    <property type="match status" value="1"/>
</dbReference>
<reference evidence="1 2" key="1">
    <citation type="journal article" date="2016" name="Genome Announc.">
        <title>Draft Genome Sequence of Paenibacillus amylolyticus Heshi-A3, Isolated from Fermented Rice Bran in a Japanese Fermented Seafood Dish.</title>
        <authorList>
            <person name="Akuzawa S."/>
            <person name="Nagaoka J."/>
            <person name="Kanekatsu M."/>
            <person name="Kubota E."/>
            <person name="Ohtake R."/>
            <person name="Suzuki T."/>
            <person name="Kanesaki Y."/>
        </authorList>
    </citation>
    <scope>NUCLEOTIDE SEQUENCE [LARGE SCALE GENOMIC DNA]</scope>
    <source>
        <strain evidence="1 2">Heshi-A3</strain>
    </source>
</reference>
<dbReference type="InterPro" id="IPR036249">
    <property type="entry name" value="Thioredoxin-like_sf"/>
</dbReference>
<dbReference type="Gene3D" id="3.40.30.10">
    <property type="entry name" value="Glutaredoxin"/>
    <property type="match status" value="1"/>
</dbReference>
<proteinExistence type="predicted"/>